<sequence length="103" mass="12040">MEIIVNSSETKIYKFNRTIQEEIVQNVENIVTRIRGNVVLARQKGININHVDRPFEYVRAEIIADCVEEIEREEKRFRVENIEIMGEPSLAKMKIKIIGEVVI</sequence>
<evidence type="ECO:0000313" key="2">
    <source>
        <dbReference type="Proteomes" id="UP000289216"/>
    </source>
</evidence>
<evidence type="ECO:0000313" key="1">
    <source>
        <dbReference type="EMBL" id="RXZ69007.1"/>
    </source>
</evidence>
<dbReference type="Gene3D" id="3.10.450.40">
    <property type="match status" value="1"/>
</dbReference>
<comment type="caution">
    <text evidence="1">The sequence shown here is derived from an EMBL/GenBank/DDBJ whole genome shotgun (WGS) entry which is preliminary data.</text>
</comment>
<dbReference type="Proteomes" id="UP000289216">
    <property type="component" value="Unassembled WGS sequence"/>
</dbReference>
<gene>
    <name evidence="1" type="ORF">EPT53_08315</name>
</gene>
<organism evidence="1 2">
    <name type="scientific">Fusobacterium necrophorum</name>
    <dbReference type="NCBI Taxonomy" id="859"/>
    <lineage>
        <taxon>Bacteria</taxon>
        <taxon>Fusobacteriati</taxon>
        <taxon>Fusobacteriota</taxon>
        <taxon>Fusobacteriia</taxon>
        <taxon>Fusobacteriales</taxon>
        <taxon>Fusobacteriaceae</taxon>
        <taxon>Fusobacterium</taxon>
    </lineage>
</organism>
<protein>
    <submittedName>
        <fullName evidence="1">Uncharacterized protein</fullName>
    </submittedName>
</protein>
<dbReference type="EMBL" id="SBAP01000020">
    <property type="protein sequence ID" value="RXZ69007.1"/>
    <property type="molecule type" value="Genomic_DNA"/>
</dbReference>
<dbReference type="AlphaFoldDB" id="A0A4Q2KVV3"/>
<name>A0A4Q2KVV3_9FUSO</name>
<dbReference type="SUPFAM" id="SSF160719">
    <property type="entry name" value="gpW/gp25-like"/>
    <property type="match status" value="1"/>
</dbReference>
<dbReference type="RefSeq" id="WP_129491449.1">
    <property type="nucleotide sequence ID" value="NZ_SBAP01000020.1"/>
</dbReference>
<proteinExistence type="predicted"/>
<reference evidence="1 2" key="1">
    <citation type="submission" date="2019-01" db="EMBL/GenBank/DDBJ databases">
        <title>Fusobacterium necrophorum Isolated From the Uterus of Dairy Cows.</title>
        <authorList>
            <person name="Francis A.M."/>
        </authorList>
    </citation>
    <scope>NUCLEOTIDE SEQUENCE [LARGE SCALE GENOMIC DNA]</scope>
    <source>
        <strain evidence="1 2">KG35</strain>
    </source>
</reference>
<accession>A0A4Q2KVV3</accession>